<keyword evidence="1" id="KW-0812">Transmembrane</keyword>
<dbReference type="PANTHER" id="PTHR48431">
    <property type="entry name" value="TRANSMEMBRANE PROTEIN 250"/>
    <property type="match status" value="1"/>
</dbReference>
<dbReference type="HOGENOM" id="CLU_1844448_0_0_1"/>
<evidence type="ECO:0000313" key="3">
    <source>
        <dbReference type="Proteomes" id="UP000030746"/>
    </source>
</evidence>
<dbReference type="PANTHER" id="PTHR48431:SF1">
    <property type="entry name" value="TRANSMEMBRANE PROTEIN 250"/>
    <property type="match status" value="1"/>
</dbReference>
<dbReference type="Pfam" id="PF17685">
    <property type="entry name" value="TM250"/>
    <property type="match status" value="1"/>
</dbReference>
<feature type="transmembrane region" description="Helical" evidence="1">
    <location>
        <begin position="63"/>
        <end position="84"/>
    </location>
</feature>
<dbReference type="InterPro" id="IPR041156">
    <property type="entry name" value="TM250"/>
</dbReference>
<gene>
    <name evidence="2" type="ORF">LOTGIDRAFT_120276</name>
</gene>
<dbReference type="OrthoDB" id="10013139at2759"/>
<protein>
    <submittedName>
        <fullName evidence="2">Uncharacterized protein</fullName>
    </submittedName>
</protein>
<keyword evidence="3" id="KW-1185">Reference proteome</keyword>
<proteinExistence type="predicted"/>
<dbReference type="Proteomes" id="UP000030746">
    <property type="component" value="Unassembled WGS sequence"/>
</dbReference>
<keyword evidence="1" id="KW-0472">Membrane</keyword>
<feature type="transmembrane region" description="Helical" evidence="1">
    <location>
        <begin position="110"/>
        <end position="133"/>
    </location>
</feature>
<dbReference type="CTD" id="20231843"/>
<reference evidence="2 3" key="1">
    <citation type="journal article" date="2013" name="Nature">
        <title>Insights into bilaterian evolution from three spiralian genomes.</title>
        <authorList>
            <person name="Simakov O."/>
            <person name="Marletaz F."/>
            <person name="Cho S.J."/>
            <person name="Edsinger-Gonzales E."/>
            <person name="Havlak P."/>
            <person name="Hellsten U."/>
            <person name="Kuo D.H."/>
            <person name="Larsson T."/>
            <person name="Lv J."/>
            <person name="Arendt D."/>
            <person name="Savage R."/>
            <person name="Osoegawa K."/>
            <person name="de Jong P."/>
            <person name="Grimwood J."/>
            <person name="Chapman J.A."/>
            <person name="Shapiro H."/>
            <person name="Aerts A."/>
            <person name="Otillar R.P."/>
            <person name="Terry A.Y."/>
            <person name="Boore J.L."/>
            <person name="Grigoriev I.V."/>
            <person name="Lindberg D.R."/>
            <person name="Seaver E.C."/>
            <person name="Weisblat D.A."/>
            <person name="Putnam N.H."/>
            <person name="Rokhsar D.S."/>
        </authorList>
    </citation>
    <scope>NUCLEOTIDE SEQUENCE [LARGE SCALE GENOMIC DNA]</scope>
</reference>
<dbReference type="OMA" id="HVTMFLV"/>
<organism evidence="2 3">
    <name type="scientific">Lottia gigantea</name>
    <name type="common">Giant owl limpet</name>
    <dbReference type="NCBI Taxonomy" id="225164"/>
    <lineage>
        <taxon>Eukaryota</taxon>
        <taxon>Metazoa</taxon>
        <taxon>Spiralia</taxon>
        <taxon>Lophotrochozoa</taxon>
        <taxon>Mollusca</taxon>
        <taxon>Gastropoda</taxon>
        <taxon>Patellogastropoda</taxon>
        <taxon>Lottioidea</taxon>
        <taxon>Lottiidae</taxon>
        <taxon>Lottia</taxon>
    </lineage>
</organism>
<dbReference type="GeneID" id="20231843"/>
<dbReference type="STRING" id="225164.V4BV50"/>
<evidence type="ECO:0000256" key="1">
    <source>
        <dbReference type="SAM" id="Phobius"/>
    </source>
</evidence>
<keyword evidence="1" id="KW-1133">Transmembrane helix</keyword>
<sequence length="135" mass="15560">MFPLPLKVRRYQGPHSSCLLTAGSNIATSTNKHRNLSDNHFHRTIIYNHIKCVLNFTSGLLSMFFFASVGTAFILGYILTKILLRFQYKMTLLLIFMDRQPFELKLMNDVFIFCLHVMLLLIGGFGSLSIFFVEM</sequence>
<dbReference type="EMBL" id="KB202014">
    <property type="protein sequence ID" value="ESO92874.1"/>
    <property type="molecule type" value="Genomic_DNA"/>
</dbReference>
<dbReference type="KEGG" id="lgi:LOTGIDRAFT_120276"/>
<name>V4BV50_LOTGI</name>
<dbReference type="RefSeq" id="XP_009056559.1">
    <property type="nucleotide sequence ID" value="XM_009058311.1"/>
</dbReference>
<dbReference type="AlphaFoldDB" id="V4BV50"/>
<accession>V4BV50</accession>
<evidence type="ECO:0000313" key="2">
    <source>
        <dbReference type="EMBL" id="ESO92874.1"/>
    </source>
</evidence>